<evidence type="ECO:0000313" key="2">
    <source>
        <dbReference type="Proteomes" id="UP001189122"/>
    </source>
</evidence>
<organism evidence="1">
    <name type="scientific">Spirodela intermedia</name>
    <name type="common">Intermediate duckweed</name>
    <dbReference type="NCBI Taxonomy" id="51605"/>
    <lineage>
        <taxon>Eukaryota</taxon>
        <taxon>Viridiplantae</taxon>
        <taxon>Streptophyta</taxon>
        <taxon>Embryophyta</taxon>
        <taxon>Tracheophyta</taxon>
        <taxon>Spermatophyta</taxon>
        <taxon>Magnoliopsida</taxon>
        <taxon>Liliopsida</taxon>
        <taxon>Araceae</taxon>
        <taxon>Lemnoideae</taxon>
        <taxon>Spirodela</taxon>
    </lineage>
</organism>
<evidence type="ECO:0000313" key="1">
    <source>
        <dbReference type="EMBL" id="CAA2629272.1"/>
    </source>
</evidence>
<dbReference type="AlphaFoldDB" id="A0A7I8JEF1"/>
<dbReference type="Proteomes" id="UP001189122">
    <property type="component" value="Unassembled WGS sequence"/>
</dbReference>
<reference evidence="1 2" key="1">
    <citation type="submission" date="2019-12" db="EMBL/GenBank/DDBJ databases">
        <authorList>
            <person name="Scholz U."/>
            <person name="Mascher M."/>
            <person name="Fiebig A."/>
        </authorList>
    </citation>
    <scope>NUCLEOTIDE SEQUENCE</scope>
</reference>
<gene>
    <name evidence="1" type="ORF">SI7747_11014910</name>
</gene>
<dbReference type="EMBL" id="CACRZD030000011">
    <property type="protein sequence ID" value="CAA6668516.1"/>
    <property type="molecule type" value="Genomic_DNA"/>
</dbReference>
<dbReference type="EMBL" id="LR743598">
    <property type="protein sequence ID" value="CAA2629272.1"/>
    <property type="molecule type" value="Genomic_DNA"/>
</dbReference>
<sequence length="112" mass="12766">MTFLYPRSSWRRDYLERIKIITNKASLGLGLTHNELLWYKEKLSSEKMNSLLPRVRRASGGDAWGIKMQCSEHRESSHKASGGDTQCTKHRELMHGASEFNAQGVRKASDVT</sequence>
<keyword evidence="2" id="KW-1185">Reference proteome</keyword>
<accession>A0A7I8JEF1</accession>
<proteinExistence type="predicted"/>
<name>A0A7I8JEF1_SPIIN</name>
<protein>
    <submittedName>
        <fullName evidence="1">Uncharacterized protein</fullName>
    </submittedName>
</protein>